<dbReference type="STRING" id="1192034.CAP_1158"/>
<comment type="caution">
    <text evidence="1">The sequence shown here is derived from an EMBL/GenBank/DDBJ whole genome shotgun (WGS) entry which is preliminary data.</text>
</comment>
<evidence type="ECO:0008006" key="3">
    <source>
        <dbReference type="Google" id="ProtNLM"/>
    </source>
</evidence>
<dbReference type="Proteomes" id="UP000019678">
    <property type="component" value="Unassembled WGS sequence"/>
</dbReference>
<keyword evidence="2" id="KW-1185">Reference proteome</keyword>
<organism evidence="1 2">
    <name type="scientific">Chondromyces apiculatus DSM 436</name>
    <dbReference type="NCBI Taxonomy" id="1192034"/>
    <lineage>
        <taxon>Bacteria</taxon>
        <taxon>Pseudomonadati</taxon>
        <taxon>Myxococcota</taxon>
        <taxon>Polyangia</taxon>
        <taxon>Polyangiales</taxon>
        <taxon>Polyangiaceae</taxon>
        <taxon>Chondromyces</taxon>
    </lineage>
</organism>
<evidence type="ECO:0000313" key="1">
    <source>
        <dbReference type="EMBL" id="EYF06900.1"/>
    </source>
</evidence>
<evidence type="ECO:0000313" key="2">
    <source>
        <dbReference type="Proteomes" id="UP000019678"/>
    </source>
</evidence>
<accession>A0A017TDL2</accession>
<name>A0A017TDL2_9BACT</name>
<reference evidence="1 2" key="1">
    <citation type="submission" date="2013-05" db="EMBL/GenBank/DDBJ databases">
        <title>Genome assembly of Chondromyces apiculatus DSM 436.</title>
        <authorList>
            <person name="Sharma G."/>
            <person name="Khatri I."/>
            <person name="Kaur C."/>
            <person name="Mayilraj S."/>
            <person name="Subramanian S."/>
        </authorList>
    </citation>
    <scope>NUCLEOTIDE SEQUENCE [LARGE SCALE GENOMIC DNA]</scope>
    <source>
        <strain evidence="1 2">DSM 436</strain>
    </source>
</reference>
<dbReference type="AlphaFoldDB" id="A0A017TDL2"/>
<proteinExistence type="predicted"/>
<dbReference type="EMBL" id="ASRX01000013">
    <property type="protein sequence ID" value="EYF06900.1"/>
    <property type="molecule type" value="Genomic_DNA"/>
</dbReference>
<dbReference type="PROSITE" id="PS51257">
    <property type="entry name" value="PROKAR_LIPOPROTEIN"/>
    <property type="match status" value="1"/>
</dbReference>
<sequence>MHLMRAPLAWPLQLVTILLLASSCDRSAPREAPHGTLPLPATRPASSGVVAAPTVPTASSAPSPVRGPLLPEVLIPGPTVKVAIGQSATIDDVVTIALLGVLSDGRCPSSVDCAWSGEATLRVSFTSPGAPEGSPRELRIFGGRNAQPAGKNNVAPLQGDRVAVLVSLDPYPERPNQTIDRTSYLATFAVIPSGDIPRFNEALSDRVVLAACLAHARSAGHDVDPSSAALAALVKTPGLLPAAIAPGALTDHWVLRVPRPGKADLWLLHDKKTYRPVRDVVVDAAATP</sequence>
<protein>
    <recommendedName>
        <fullName evidence="3">Lipoprotein</fullName>
    </recommendedName>
</protein>
<gene>
    <name evidence="1" type="ORF">CAP_1158</name>
</gene>